<evidence type="ECO:0000256" key="2">
    <source>
        <dbReference type="SAM" id="Coils"/>
    </source>
</evidence>
<dbReference type="GO" id="GO:0005737">
    <property type="term" value="C:cytoplasm"/>
    <property type="evidence" value="ECO:0007669"/>
    <property type="project" value="TreeGrafter"/>
</dbReference>
<dbReference type="GO" id="GO:0051082">
    <property type="term" value="F:unfolded protein binding"/>
    <property type="evidence" value="ECO:0007669"/>
    <property type="project" value="InterPro"/>
</dbReference>
<dbReference type="InterPro" id="IPR004127">
    <property type="entry name" value="Prefoldin_subunit_alpha"/>
</dbReference>
<organism evidence="4 5">
    <name type="scientific">Cyphellophora attinorum</name>
    <dbReference type="NCBI Taxonomy" id="1664694"/>
    <lineage>
        <taxon>Eukaryota</taxon>
        <taxon>Fungi</taxon>
        <taxon>Dikarya</taxon>
        <taxon>Ascomycota</taxon>
        <taxon>Pezizomycotina</taxon>
        <taxon>Eurotiomycetes</taxon>
        <taxon>Chaetothyriomycetidae</taxon>
        <taxon>Chaetothyriales</taxon>
        <taxon>Cyphellophoraceae</taxon>
        <taxon>Cyphellophora</taxon>
    </lineage>
</organism>
<dbReference type="GO" id="GO:1990113">
    <property type="term" value="P:RNA polymerase I assembly"/>
    <property type="evidence" value="ECO:0007669"/>
    <property type="project" value="TreeGrafter"/>
</dbReference>
<proteinExistence type="inferred from homology"/>
<dbReference type="GO" id="GO:0006457">
    <property type="term" value="P:protein folding"/>
    <property type="evidence" value="ECO:0007669"/>
    <property type="project" value="InterPro"/>
</dbReference>
<feature type="region of interest" description="Disordered" evidence="3">
    <location>
        <begin position="147"/>
        <end position="168"/>
    </location>
</feature>
<keyword evidence="2" id="KW-0175">Coiled coil</keyword>
<evidence type="ECO:0000313" key="5">
    <source>
        <dbReference type="Proteomes" id="UP000038010"/>
    </source>
</evidence>
<dbReference type="Gene3D" id="1.10.287.370">
    <property type="match status" value="1"/>
</dbReference>
<dbReference type="Proteomes" id="UP000038010">
    <property type="component" value="Unassembled WGS sequence"/>
</dbReference>
<accession>A0A0N0NHV7</accession>
<dbReference type="GO" id="GO:1990114">
    <property type="term" value="P:RNA polymerase II core complex assembly"/>
    <property type="evidence" value="ECO:0007669"/>
    <property type="project" value="TreeGrafter"/>
</dbReference>
<evidence type="ECO:0000256" key="3">
    <source>
        <dbReference type="SAM" id="MobiDB-lite"/>
    </source>
</evidence>
<comment type="similarity">
    <text evidence="1">Belongs to the prefoldin subunit alpha family.</text>
</comment>
<dbReference type="VEuPathDB" id="FungiDB:AB675_1324"/>
<dbReference type="InterPro" id="IPR011599">
    <property type="entry name" value="PFD_alpha_archaea"/>
</dbReference>
<protein>
    <submittedName>
        <fullName evidence="4">Putative prefoldin subunit 5</fullName>
    </submittedName>
</protein>
<feature type="compositionally biased region" description="Gly residues" evidence="3">
    <location>
        <begin position="153"/>
        <end position="168"/>
    </location>
</feature>
<dbReference type="InterPro" id="IPR009053">
    <property type="entry name" value="Prefoldin"/>
</dbReference>
<dbReference type="Pfam" id="PF02996">
    <property type="entry name" value="Prefoldin"/>
    <property type="match status" value="1"/>
</dbReference>
<dbReference type="EMBL" id="LFJN01000044">
    <property type="protein sequence ID" value="KPI35121.1"/>
    <property type="molecule type" value="Genomic_DNA"/>
</dbReference>
<gene>
    <name evidence="4" type="ORF">AB675_1324</name>
</gene>
<reference evidence="4 5" key="1">
    <citation type="submission" date="2015-06" db="EMBL/GenBank/DDBJ databases">
        <title>Draft genome of the ant-associated black yeast Phialophora attae CBS 131958.</title>
        <authorList>
            <person name="Moreno L.F."/>
            <person name="Stielow B.J."/>
            <person name="de Hoog S."/>
            <person name="Vicente V.A."/>
            <person name="Weiss V.A."/>
            <person name="de Vries M."/>
            <person name="Cruz L.M."/>
            <person name="Souza E.M."/>
        </authorList>
    </citation>
    <scope>NUCLEOTIDE SEQUENCE [LARGE SCALE GENOMIC DNA]</scope>
    <source>
        <strain evidence="4 5">CBS 131958</strain>
    </source>
</reference>
<feature type="coiled-coil region" evidence="2">
    <location>
        <begin position="109"/>
        <end position="136"/>
    </location>
</feature>
<evidence type="ECO:0000313" key="4">
    <source>
        <dbReference type="EMBL" id="KPI35121.1"/>
    </source>
</evidence>
<name>A0A0N0NHV7_9EURO</name>
<dbReference type="PANTHER" id="PTHR12674:SF2">
    <property type="entry name" value="PREFOLDIN SUBUNIT 5"/>
    <property type="match status" value="1"/>
</dbReference>
<dbReference type="GO" id="GO:0016272">
    <property type="term" value="C:prefoldin complex"/>
    <property type="evidence" value="ECO:0007669"/>
    <property type="project" value="InterPro"/>
</dbReference>
<dbReference type="CDD" id="cd23157">
    <property type="entry name" value="Prefoldin_5"/>
    <property type="match status" value="1"/>
</dbReference>
<sequence>MAQPSSQQSIPLTSLPLQQLSQLQSRMSSELEHLSNSYQRLRAAQIRFKDCIRSIQDGVENKTAETPLLIPLTPSLYIPARPSTLSSPVTVLVDIGTGFYVEKTTGEARKFYDKKIEDLTKNLSQIEDVVRQKTDTLRSVEDVMRRKVVEGQQQGGQGGGAGGGGGVK</sequence>
<dbReference type="OrthoDB" id="10267474at2759"/>
<dbReference type="SUPFAM" id="SSF46579">
    <property type="entry name" value="Prefoldin"/>
    <property type="match status" value="1"/>
</dbReference>
<dbReference type="GO" id="GO:1990115">
    <property type="term" value="P:RNA polymerase III assembly"/>
    <property type="evidence" value="ECO:0007669"/>
    <property type="project" value="TreeGrafter"/>
</dbReference>
<comment type="caution">
    <text evidence="4">The sequence shown here is derived from an EMBL/GenBank/DDBJ whole genome shotgun (WGS) entry which is preliminary data.</text>
</comment>
<dbReference type="GeneID" id="28733085"/>
<dbReference type="PANTHER" id="PTHR12674">
    <property type="entry name" value="PREFOLDIN SUBUNIT 5"/>
    <property type="match status" value="1"/>
</dbReference>
<evidence type="ECO:0000256" key="1">
    <source>
        <dbReference type="ARBA" id="ARBA00010048"/>
    </source>
</evidence>
<dbReference type="AlphaFoldDB" id="A0A0N0NHV7"/>
<dbReference type="STRING" id="1664694.A0A0N0NHV7"/>
<dbReference type="RefSeq" id="XP_017995084.1">
    <property type="nucleotide sequence ID" value="XM_018141205.1"/>
</dbReference>
<keyword evidence="5" id="KW-1185">Reference proteome</keyword>
<dbReference type="NCBIfam" id="TIGR00293">
    <property type="entry name" value="prefoldin subunit alpha"/>
    <property type="match status" value="1"/>
</dbReference>